<dbReference type="SUPFAM" id="SSF56112">
    <property type="entry name" value="Protein kinase-like (PK-like)"/>
    <property type="match status" value="3"/>
</dbReference>
<feature type="domain" description="Protein kinase" evidence="13">
    <location>
        <begin position="1057"/>
        <end position="1481"/>
    </location>
</feature>
<keyword evidence="9" id="KW-0597">Phosphoprotein</keyword>
<accession>A0A1X7VPG8</accession>
<keyword evidence="11" id="KW-1133">Transmembrane helix</keyword>
<dbReference type="InterPro" id="IPR011009">
    <property type="entry name" value="Kinase-like_dom_sf"/>
</dbReference>
<dbReference type="PROSITE" id="PS50011">
    <property type="entry name" value="PROTEIN_KINASE_DOM"/>
    <property type="match status" value="3"/>
</dbReference>
<dbReference type="EnsemblMetazoa" id="Aqu2.1.41977_001">
    <property type="protein sequence ID" value="Aqu2.1.41977_001"/>
    <property type="gene ID" value="Aqu2.1.41977"/>
</dbReference>
<sequence>MTDRRGSNTKISLLLSISLLLLIGSQHVASNDTLGTFNLTCGLDSDTCERQIYFEYNGTICIQPCLSCKFDINNCSDSNCCNRVRVGLCNFQSSCGNDESMERCEKTLTITERTNDPNMFDIVIVDGTNTYHTNASFADNVITSNNTVDCPDPVISSSSIITQPTMIISSSAITEPATTSDGATSTSSVTSSTPSPSPTQSSTIPTAAYIAIGGLAVFAVLCIAIFVFIAIVCFLKQRKKRRNSYEMRNRATSHTYVTSQPYRISTKQQSSTNFDVPSTQSREDMEFRSRSFSPAVAVFDEPGPFREHLASDVTSNRPALPPDPLSLNYNRWLSVFSSVIVKKENLAMSVDAIGEGAFGKVYKGEMKMKDPNGASVNKDVAVKTLKANPTTEQIEEFISESAVMLDFDHPNVLKLLGVCFDTEDQLPVIVLPFMANGDLKSFLRKNRKQPNVKYNDFPPDLNHVKLLYMCLDVAKGMEYLARKKFVHRDLAARNCIVDHGLSVYVADFGLSRDVYSRDYYRMGVKAAKLPIKWMSPESLNDGLYGEKSDVWSFGVTCWEIFSLGRSPYPAIDNAEVLDHIESGARLKKPALCEKPMYEVMLSCWTLEPEDRATFSELVGSICTLIRESSVQSDEPSNEYFTLEETLDEVIAKRKELTSAASKDIEENGKVPLAEGLGNDPIAEPYSVPVSTNHFDPDPMEGTEEGAILPYAQFLETGTAQGTTDLYEEIGSFTILILKVVVSDFQLSHLPVVGSSCFSYSSITMIYKPILSDERLPILVLIVSGILTVSDCQEDILQDIVTNVSMRASLFARSMTDCSELISLSNYTSTCESEVPYDNVTDLSVVVHFDWNPYLPLEARCYCSAALLSLLIPEPITSVLTSYPCTNNENATIYCFKSCITESQNEVSCNDNENCKDEACFVYGKMPYILSNQRQLYILSTGINCGTIGGHAWELCAVLFATTGPTPTATTEEDIGAVFIFSLSFGIFLGIFLTCLCTIIAVYLYCGLRRKRRQKLKVEEMQITKNHYESSDEKFTIDSLIHSTDLFTSSCIIPYSAIKITCELGEGAFGIVYKGKVSQGSLSEIEDVAIKTLKENSSVEQIKEFISESETMLHLDHPNVLKLLGVCFDTEDQLPAIVLPFMANGDLKSFLVEKRGHNEPNILPERRTMLPVKWLPPESLHDNIYNEETDVWSYGVVLWEIFSLGRGPYPGLDNADIPDYVSAGNRLKQPSLCPPVISSAVSFFNGSVQDGNCEAFSLLNFSNVTHNWSSHYTNCAKDGNLFIHLLLPDSFGLPPKLSSTHCIQYNTTSCSCQMNCLLHFYQIQGVLNGRNHYIYLEGIDCNETLYNTTIEGIQYNKESSYWSNFTAKEDSTPCIIDPVVSSSSPLISSTSVTSFTRNIRPTSSIFSDLYISSTDFMSPTPSSTPMASPCPTASVTDNCSICSQSPIFSYTNASLLCQMSHISSTMNQVVRNLLEGCNTTFLNNDGSYVTLKNISRQYEASLSSSYFIASVADSNGSSICIFFNETEWESVYSCTGDTDIHQCTVDTTSSSSSIGSSIATSIATTSTVSVSSSSSLMVSVSPAASNGPSNPLPIFREVYFIAAVGLVGILLILLILLICVCFIVRSMRRRRSKQFSPSTAAVSDVVSPLYSAGQTKLTGAAVNSSVSTPTILQVYGKPVIDYEKWKLIFSRFIVKYDKITILDTIGEGAFGLVQKGFLLKEGGEKVEVAIKSNKNVSTAEQLEEFMSESAIMLDFDHPNVLKLLGVCFDTEDQLPVIVLPFMANGDLKSYLQTKRKLQSDLNDISVPILIRICLDICQGMEYLAQKKFVHRDLAARNCMVGKNLNVCVADFGLSRDIYSRDYYRLERRVKLPVKWLPPESLHDNMYNEKTDVWSFGVTCWEVFSLGKTPYPAIDNPDVLSYIEKGMRLAKPKLAPKEIYLLLSQCWDEDPDNRPLFSDLVKTITDIHTNWKEHTSMLQRMMEEELLSCTQEELAMVNSAGDITASQASFARRILRNSRTSTSSFIQLKEPSGYILPSSSAQNNTLDSSDEYSHLNHHSAVVQPKSPHGVPPPGQYSFSSQLLDAPYDTADVFNEGSIHRPPSLENFGRTLDRRDEDLSPPLPVFEQLYDNPKDKIDRLDEMEMDVVKRPERSSITDDKKRRQKRPRHSSKSSTAPLLCSTSSSTNMNADSPLETHYYFTLEKPTESLSVFGEDTDNSDSERNKINGILKNSGSSKSPSPTMGQEVGGVGGVVSSNNRDTAFHKGIKDIPTHLMSGRGMISNNSSLMSNQVPLKQF</sequence>
<keyword evidence="2" id="KW-0808">Transferase</keyword>
<keyword evidence="12" id="KW-0732">Signal</keyword>
<keyword evidence="3 8" id="KW-0547">Nucleotide-binding</keyword>
<keyword evidence="11" id="KW-0472">Membrane</keyword>
<feature type="compositionally biased region" description="Polar residues" evidence="10">
    <location>
        <begin position="2227"/>
        <end position="2240"/>
    </location>
</feature>
<dbReference type="SMART" id="SM00219">
    <property type="entry name" value="TyrKc"/>
    <property type="match status" value="3"/>
</dbReference>
<dbReference type="PROSITE" id="PS00239">
    <property type="entry name" value="RECEPTOR_TYR_KIN_II"/>
    <property type="match status" value="2"/>
</dbReference>
<feature type="region of interest" description="Disordered" evidence="10">
    <location>
        <begin position="173"/>
        <end position="202"/>
    </location>
</feature>
<protein>
    <recommendedName>
        <fullName evidence="9">Tyrosine-protein kinase receptor</fullName>
        <ecNumber evidence="9">2.7.10.1</ecNumber>
    </recommendedName>
</protein>
<feature type="compositionally biased region" description="Low complexity" evidence="10">
    <location>
        <begin position="176"/>
        <end position="202"/>
    </location>
</feature>
<dbReference type="GO" id="GO:0005886">
    <property type="term" value="C:plasma membrane"/>
    <property type="evidence" value="ECO:0007669"/>
    <property type="project" value="TreeGrafter"/>
</dbReference>
<evidence type="ECO:0000256" key="6">
    <source>
        <dbReference type="ARBA" id="ARBA00023137"/>
    </source>
</evidence>
<keyword evidence="4" id="KW-0418">Kinase</keyword>
<feature type="transmembrane region" description="Helical" evidence="11">
    <location>
        <begin position="1597"/>
        <end position="1623"/>
    </location>
</feature>
<dbReference type="EC" id="2.7.10.1" evidence="9"/>
<dbReference type="InParanoid" id="A0A1X7VPG8"/>
<feature type="region of interest" description="Disordered" evidence="10">
    <location>
        <begin position="2207"/>
        <end position="2245"/>
    </location>
</feature>
<evidence type="ECO:0000256" key="3">
    <source>
        <dbReference type="ARBA" id="ARBA00022741"/>
    </source>
</evidence>
<dbReference type="PROSITE" id="PS00107">
    <property type="entry name" value="PROTEIN_KINASE_ATP"/>
    <property type="match status" value="3"/>
</dbReference>
<evidence type="ECO:0000256" key="1">
    <source>
        <dbReference type="ARBA" id="ARBA00004167"/>
    </source>
</evidence>
<dbReference type="InterPro" id="IPR001245">
    <property type="entry name" value="Ser-Thr/Tyr_kinase_cat_dom"/>
</dbReference>
<feature type="transmembrane region" description="Helical" evidence="11">
    <location>
        <begin position="979"/>
        <end position="1005"/>
    </location>
</feature>
<feature type="domain" description="Protein kinase" evidence="13">
    <location>
        <begin position="1698"/>
        <end position="1969"/>
    </location>
</feature>
<dbReference type="Gene3D" id="1.10.510.10">
    <property type="entry name" value="Transferase(Phosphotransferase) domain 1"/>
    <property type="match status" value="3"/>
</dbReference>
<feature type="binding site" evidence="8">
    <location>
        <position position="1090"/>
    </location>
    <ligand>
        <name>ATP</name>
        <dbReference type="ChEBI" id="CHEBI:30616"/>
    </ligand>
</feature>
<dbReference type="FunFam" id="1.10.510.10:FF:000554">
    <property type="entry name" value="Predicted protein"/>
    <property type="match status" value="2"/>
</dbReference>
<evidence type="ECO:0000256" key="8">
    <source>
        <dbReference type="PROSITE-ProRule" id="PRU10141"/>
    </source>
</evidence>
<keyword evidence="9" id="KW-0675">Receptor</keyword>
<evidence type="ECO:0000256" key="2">
    <source>
        <dbReference type="ARBA" id="ARBA00022679"/>
    </source>
</evidence>
<evidence type="ECO:0000256" key="7">
    <source>
        <dbReference type="ARBA" id="ARBA00051243"/>
    </source>
</evidence>
<evidence type="ECO:0000256" key="10">
    <source>
        <dbReference type="SAM" id="MobiDB-lite"/>
    </source>
</evidence>
<evidence type="ECO:0000256" key="5">
    <source>
        <dbReference type="ARBA" id="ARBA00022840"/>
    </source>
</evidence>
<proteinExistence type="inferred from homology"/>
<evidence type="ECO:0000256" key="11">
    <source>
        <dbReference type="SAM" id="Phobius"/>
    </source>
</evidence>
<feature type="compositionally biased region" description="Polar residues" evidence="10">
    <location>
        <begin position="2169"/>
        <end position="2187"/>
    </location>
</feature>
<dbReference type="InterPro" id="IPR017441">
    <property type="entry name" value="Protein_kinase_ATP_BS"/>
</dbReference>
<feature type="compositionally biased region" description="Basic residues" evidence="10">
    <location>
        <begin position="2159"/>
        <end position="2168"/>
    </location>
</feature>
<dbReference type="PRINTS" id="PR00109">
    <property type="entry name" value="TYRKINASE"/>
</dbReference>
<dbReference type="InterPro" id="IPR008266">
    <property type="entry name" value="Tyr_kinase_AS"/>
</dbReference>
<evidence type="ECO:0000256" key="12">
    <source>
        <dbReference type="SAM" id="SignalP"/>
    </source>
</evidence>
<dbReference type="PANTHER" id="PTHR24416:SF564">
    <property type="entry name" value="MACROPHAGE-STIMULATING PROTEIN RECEPTOR"/>
    <property type="match status" value="1"/>
</dbReference>
<name>A0A1X7VPG8_AMPQE</name>
<dbReference type="GO" id="GO:0043235">
    <property type="term" value="C:receptor complex"/>
    <property type="evidence" value="ECO:0007669"/>
    <property type="project" value="TreeGrafter"/>
</dbReference>
<dbReference type="PROSITE" id="PS00109">
    <property type="entry name" value="PROTEIN_KINASE_TYR"/>
    <property type="match status" value="2"/>
</dbReference>
<keyword evidence="9 11" id="KW-0812">Transmembrane</keyword>
<evidence type="ECO:0000259" key="13">
    <source>
        <dbReference type="PROSITE" id="PS50011"/>
    </source>
</evidence>
<feature type="region of interest" description="Disordered" evidence="10">
    <location>
        <begin position="2140"/>
        <end position="2188"/>
    </location>
</feature>
<feature type="chain" id="PRO_5012824154" description="Tyrosine-protein kinase receptor" evidence="12">
    <location>
        <begin position="31"/>
        <end position="2294"/>
    </location>
</feature>
<dbReference type="Pfam" id="PF07714">
    <property type="entry name" value="PK_Tyr_Ser-Thr"/>
    <property type="match status" value="4"/>
</dbReference>
<dbReference type="GO" id="GO:0007169">
    <property type="term" value="P:cell surface receptor protein tyrosine kinase signaling pathway"/>
    <property type="evidence" value="ECO:0007669"/>
    <property type="project" value="InterPro"/>
</dbReference>
<reference evidence="14" key="1">
    <citation type="submission" date="2017-05" db="UniProtKB">
        <authorList>
            <consortium name="EnsemblMetazoa"/>
        </authorList>
    </citation>
    <scope>IDENTIFICATION</scope>
</reference>
<dbReference type="InterPro" id="IPR002011">
    <property type="entry name" value="Tyr_kinase_rcpt_2_CS"/>
</dbReference>
<feature type="signal peptide" evidence="12">
    <location>
        <begin position="1"/>
        <end position="30"/>
    </location>
</feature>
<feature type="binding site" evidence="8">
    <location>
        <position position="383"/>
    </location>
    <ligand>
        <name>ATP</name>
        <dbReference type="ChEBI" id="CHEBI:30616"/>
    </ligand>
</feature>
<feature type="binding site" evidence="8">
    <location>
        <position position="1730"/>
    </location>
    <ligand>
        <name>ATP</name>
        <dbReference type="ChEBI" id="CHEBI:30616"/>
    </ligand>
</feature>
<dbReference type="GO" id="GO:0005524">
    <property type="term" value="F:ATP binding"/>
    <property type="evidence" value="ECO:0007669"/>
    <property type="project" value="UniProtKB-UniRule"/>
</dbReference>
<dbReference type="eggNOG" id="KOG1095">
    <property type="taxonomic scope" value="Eukaryota"/>
</dbReference>
<evidence type="ECO:0000313" key="14">
    <source>
        <dbReference type="EnsemblMetazoa" id="Aqu2.1.41977_001"/>
    </source>
</evidence>
<keyword evidence="6" id="KW-0829">Tyrosine-protein kinase</keyword>
<organism evidence="14">
    <name type="scientific">Amphimedon queenslandica</name>
    <name type="common">Sponge</name>
    <dbReference type="NCBI Taxonomy" id="400682"/>
    <lineage>
        <taxon>Eukaryota</taxon>
        <taxon>Metazoa</taxon>
        <taxon>Porifera</taxon>
        <taxon>Demospongiae</taxon>
        <taxon>Heteroscleromorpha</taxon>
        <taxon>Haplosclerida</taxon>
        <taxon>Niphatidae</taxon>
        <taxon>Amphimedon</taxon>
    </lineage>
</organism>
<dbReference type="InterPro" id="IPR020635">
    <property type="entry name" value="Tyr_kinase_cat_dom"/>
</dbReference>
<evidence type="ECO:0000256" key="4">
    <source>
        <dbReference type="ARBA" id="ARBA00022777"/>
    </source>
</evidence>
<dbReference type="InterPro" id="IPR000719">
    <property type="entry name" value="Prot_kinase_dom"/>
</dbReference>
<comment type="similarity">
    <text evidence="9">Belongs to the protein kinase superfamily. Tyr protein kinase family. Insulin receptor subfamily.</text>
</comment>
<dbReference type="STRING" id="400682.A0A1X7VPG8"/>
<feature type="compositionally biased region" description="Basic and acidic residues" evidence="10">
    <location>
        <begin position="2140"/>
        <end position="2158"/>
    </location>
</feature>
<dbReference type="GO" id="GO:0004714">
    <property type="term" value="F:transmembrane receptor protein tyrosine kinase activity"/>
    <property type="evidence" value="ECO:0007669"/>
    <property type="project" value="UniProtKB-EC"/>
</dbReference>
<feature type="domain" description="Protein kinase" evidence="13">
    <location>
        <begin position="347"/>
        <end position="640"/>
    </location>
</feature>
<dbReference type="OrthoDB" id="4062651at2759"/>
<feature type="transmembrane region" description="Helical" evidence="11">
    <location>
        <begin position="207"/>
        <end position="235"/>
    </location>
</feature>
<dbReference type="PANTHER" id="PTHR24416">
    <property type="entry name" value="TYROSINE-PROTEIN KINASE RECEPTOR"/>
    <property type="match status" value="1"/>
</dbReference>
<comment type="catalytic activity">
    <reaction evidence="7 9">
        <text>L-tyrosyl-[protein] + ATP = O-phospho-L-tyrosyl-[protein] + ADP + H(+)</text>
        <dbReference type="Rhea" id="RHEA:10596"/>
        <dbReference type="Rhea" id="RHEA-COMP:10136"/>
        <dbReference type="Rhea" id="RHEA-COMP:20101"/>
        <dbReference type="ChEBI" id="CHEBI:15378"/>
        <dbReference type="ChEBI" id="CHEBI:30616"/>
        <dbReference type="ChEBI" id="CHEBI:46858"/>
        <dbReference type="ChEBI" id="CHEBI:61978"/>
        <dbReference type="ChEBI" id="CHEBI:456216"/>
        <dbReference type="EC" id="2.7.10.1"/>
    </reaction>
</comment>
<dbReference type="Gene3D" id="3.30.200.20">
    <property type="entry name" value="Phosphorylase Kinase, domain 1"/>
    <property type="match status" value="3"/>
</dbReference>
<evidence type="ECO:0000256" key="9">
    <source>
        <dbReference type="RuleBase" id="RU000312"/>
    </source>
</evidence>
<dbReference type="InterPro" id="IPR050122">
    <property type="entry name" value="RTK"/>
</dbReference>
<comment type="subcellular location">
    <subcellularLocation>
        <location evidence="1">Membrane</location>
        <topology evidence="1">Single-pass membrane protein</topology>
    </subcellularLocation>
</comment>
<dbReference type="CDD" id="cd00192">
    <property type="entry name" value="PTKc"/>
    <property type="match status" value="2"/>
</dbReference>
<keyword evidence="5 8" id="KW-0067">ATP-binding</keyword>